<feature type="transmembrane region" description="Helical" evidence="6">
    <location>
        <begin position="332"/>
        <end position="351"/>
    </location>
</feature>
<evidence type="ECO:0000256" key="4">
    <source>
        <dbReference type="ARBA" id="ARBA00022989"/>
    </source>
</evidence>
<dbReference type="GO" id="GO:0005886">
    <property type="term" value="C:plasma membrane"/>
    <property type="evidence" value="ECO:0007669"/>
    <property type="project" value="UniProtKB-SubCell"/>
</dbReference>
<evidence type="ECO:0000256" key="5">
    <source>
        <dbReference type="ARBA" id="ARBA00023136"/>
    </source>
</evidence>
<dbReference type="PANTHER" id="PTHR30294:SF46">
    <property type="entry name" value="ABC TRANSPORTER PERMEASE"/>
    <property type="match status" value="1"/>
</dbReference>
<dbReference type="EMBL" id="DXHP01000175">
    <property type="protein sequence ID" value="HIW07245.1"/>
    <property type="molecule type" value="Genomic_DNA"/>
</dbReference>
<sequence>MFKTMIKVFLYELLNIFKVDALLSILVSGAVLYFFYYPVPYDNEEVREAPTVVIDQDNSVMSKALIRQLNATDSINIVSQVETMDEAEHLMRNREVYGIFWIPFDFEQNVLAGRSGALSYYGDASYVIIYSKVTSAVQSVVQTLSQEIGAARQIELGVDPAIALGNSAPITPVIVPLYNPQNGYATYVVPPVYVLIVYQCLLLAAVISMILGRRSAFDKSLVTDTRVSPLTVAYCVLIGKWLAYLLVSLTVFIAYMGLTPIFYQLPFHGSIPNLLFFGVIFLSGTIFLGIFFGHFFRKFDAVFLIIMPSSMLLFFLSGMSWPKAMIPDALNFFTYLFPIFPGITSMITLNQMDGELVNIRLELIQLIAMMGIYSLLALATLYRYYRQLQGEVLSSESSTAIKSKNASVSTSSES</sequence>
<comment type="subcellular location">
    <subcellularLocation>
        <location evidence="1">Cell membrane</location>
        <topology evidence="1">Multi-pass membrane protein</topology>
    </subcellularLocation>
</comment>
<evidence type="ECO:0000256" key="2">
    <source>
        <dbReference type="ARBA" id="ARBA00022475"/>
    </source>
</evidence>
<dbReference type="AlphaFoldDB" id="A0A9D1Q7X8"/>
<dbReference type="GO" id="GO:0140359">
    <property type="term" value="F:ABC-type transporter activity"/>
    <property type="evidence" value="ECO:0007669"/>
    <property type="project" value="InterPro"/>
</dbReference>
<dbReference type="Proteomes" id="UP000823934">
    <property type="component" value="Unassembled WGS sequence"/>
</dbReference>
<feature type="domain" description="ABC-2 type transporter transmembrane" evidence="7">
    <location>
        <begin position="23"/>
        <end position="378"/>
    </location>
</feature>
<keyword evidence="3 6" id="KW-0812">Transmembrane</keyword>
<keyword evidence="2" id="KW-1003">Cell membrane</keyword>
<accession>A0A9D1Q7X8</accession>
<dbReference type="PANTHER" id="PTHR30294">
    <property type="entry name" value="MEMBRANE COMPONENT OF ABC TRANSPORTER YHHJ-RELATED"/>
    <property type="match status" value="1"/>
</dbReference>
<evidence type="ECO:0000259" key="7">
    <source>
        <dbReference type="Pfam" id="PF12698"/>
    </source>
</evidence>
<evidence type="ECO:0000256" key="6">
    <source>
        <dbReference type="SAM" id="Phobius"/>
    </source>
</evidence>
<feature type="transmembrane region" description="Helical" evidence="6">
    <location>
        <begin position="232"/>
        <end position="255"/>
    </location>
</feature>
<feature type="transmembrane region" description="Helical" evidence="6">
    <location>
        <begin position="192"/>
        <end position="211"/>
    </location>
</feature>
<feature type="transmembrane region" description="Helical" evidence="6">
    <location>
        <begin position="302"/>
        <end position="320"/>
    </location>
</feature>
<evidence type="ECO:0000313" key="8">
    <source>
        <dbReference type="EMBL" id="HIW07245.1"/>
    </source>
</evidence>
<name>A0A9D1Q7X8_9GAMM</name>
<dbReference type="Gene3D" id="3.40.1710.10">
    <property type="entry name" value="abc type-2 transporter like domain"/>
    <property type="match status" value="1"/>
</dbReference>
<organism evidence="8 9">
    <name type="scientific">Candidatus Ignatzschineria merdigallinarum</name>
    <dbReference type="NCBI Taxonomy" id="2838621"/>
    <lineage>
        <taxon>Bacteria</taxon>
        <taxon>Pseudomonadati</taxon>
        <taxon>Pseudomonadota</taxon>
        <taxon>Gammaproteobacteria</taxon>
        <taxon>Cardiobacteriales</taxon>
        <taxon>Ignatzschineriaceae</taxon>
        <taxon>Ignatzschineria</taxon>
    </lineage>
</organism>
<evidence type="ECO:0000256" key="3">
    <source>
        <dbReference type="ARBA" id="ARBA00022692"/>
    </source>
</evidence>
<comment type="caution">
    <text evidence="8">The sequence shown here is derived from an EMBL/GenBank/DDBJ whole genome shotgun (WGS) entry which is preliminary data.</text>
</comment>
<reference evidence="8" key="2">
    <citation type="submission" date="2021-04" db="EMBL/GenBank/DDBJ databases">
        <authorList>
            <person name="Gilroy R."/>
        </authorList>
    </citation>
    <scope>NUCLEOTIDE SEQUENCE</scope>
    <source>
        <strain evidence="8">CHK160-9182</strain>
    </source>
</reference>
<evidence type="ECO:0000313" key="9">
    <source>
        <dbReference type="Proteomes" id="UP000823934"/>
    </source>
</evidence>
<feature type="transmembrane region" description="Helical" evidence="6">
    <location>
        <begin position="275"/>
        <end position="295"/>
    </location>
</feature>
<protein>
    <submittedName>
        <fullName evidence="8">ABC transporter permease</fullName>
    </submittedName>
</protein>
<feature type="transmembrane region" description="Helical" evidence="6">
    <location>
        <begin position="21"/>
        <end position="39"/>
    </location>
</feature>
<dbReference type="Pfam" id="PF12698">
    <property type="entry name" value="ABC2_membrane_3"/>
    <property type="match status" value="1"/>
</dbReference>
<evidence type="ECO:0000256" key="1">
    <source>
        <dbReference type="ARBA" id="ARBA00004651"/>
    </source>
</evidence>
<keyword evidence="4 6" id="KW-1133">Transmembrane helix</keyword>
<feature type="transmembrane region" description="Helical" evidence="6">
    <location>
        <begin position="363"/>
        <end position="385"/>
    </location>
</feature>
<dbReference type="InterPro" id="IPR013525">
    <property type="entry name" value="ABC2_TM"/>
</dbReference>
<proteinExistence type="predicted"/>
<dbReference type="InterPro" id="IPR051449">
    <property type="entry name" value="ABC-2_transporter_component"/>
</dbReference>
<keyword evidence="5 6" id="KW-0472">Membrane</keyword>
<gene>
    <name evidence="8" type="ORF">H9889_07990</name>
</gene>
<reference evidence="8" key="1">
    <citation type="journal article" date="2021" name="PeerJ">
        <title>Extensive microbial diversity within the chicken gut microbiome revealed by metagenomics and culture.</title>
        <authorList>
            <person name="Gilroy R."/>
            <person name="Ravi A."/>
            <person name="Getino M."/>
            <person name="Pursley I."/>
            <person name="Horton D.L."/>
            <person name="Alikhan N.F."/>
            <person name="Baker D."/>
            <person name="Gharbi K."/>
            <person name="Hall N."/>
            <person name="Watson M."/>
            <person name="Adriaenssens E.M."/>
            <person name="Foster-Nyarko E."/>
            <person name="Jarju S."/>
            <person name="Secka A."/>
            <person name="Antonio M."/>
            <person name="Oren A."/>
            <person name="Chaudhuri R.R."/>
            <person name="La Ragione R."/>
            <person name="Hildebrand F."/>
            <person name="Pallen M.J."/>
        </authorList>
    </citation>
    <scope>NUCLEOTIDE SEQUENCE</scope>
    <source>
        <strain evidence="8">CHK160-9182</strain>
    </source>
</reference>